<evidence type="ECO:0000313" key="3">
    <source>
        <dbReference type="EMBL" id="PYE76011.1"/>
    </source>
</evidence>
<feature type="transmembrane region" description="Helical" evidence="1">
    <location>
        <begin position="181"/>
        <end position="199"/>
    </location>
</feature>
<proteinExistence type="predicted"/>
<dbReference type="InterPro" id="IPR050879">
    <property type="entry name" value="Acyltransferase_3"/>
</dbReference>
<dbReference type="InterPro" id="IPR002656">
    <property type="entry name" value="Acyl_transf_3_dom"/>
</dbReference>
<feature type="transmembrane region" description="Helical" evidence="1">
    <location>
        <begin position="206"/>
        <end position="228"/>
    </location>
</feature>
<dbReference type="PANTHER" id="PTHR23028">
    <property type="entry name" value="ACETYLTRANSFERASE"/>
    <property type="match status" value="1"/>
</dbReference>
<accession>A0A318SJT5</accession>
<feature type="domain" description="Acyltransferase 3" evidence="2">
    <location>
        <begin position="18"/>
        <end position="312"/>
    </location>
</feature>
<sequence>MAAPDPVLPVDGAPPRSAAVDGVRGWAAAMVFWAHSVGFHAWGGSGVWLFFMLSGFLLFRPFVDRAYRFTARDLAGYAARRLLRIWPLLCVALPIYAWLVPAFGGWSRVLSHLALVEADMHFWTVKQELLFYAVLPLFVVACRCSGRHALPALAALAASSFFVFDHLQLVQIPWQGIGLKFRVVPFVIGMAIAVGIARVPAAMGRWLLWAGLLGLGFASSSAVAWAWGGDPGFFEWERPYLLWPFVAAFLVGAVIAPQWIVANPLARGIGVLGYGIYVWHFGVILVLKAHGVDGAWMLVGAAGPVTLVLAAASWCWVERPAIRWGQRLSRRIRGADTL</sequence>
<feature type="transmembrane region" description="Helical" evidence="1">
    <location>
        <begin position="149"/>
        <end position="169"/>
    </location>
</feature>
<dbReference type="AlphaFoldDB" id="A0A318SJT5"/>
<feature type="transmembrane region" description="Helical" evidence="1">
    <location>
        <begin position="120"/>
        <end position="142"/>
    </location>
</feature>
<keyword evidence="1" id="KW-0472">Membrane</keyword>
<dbReference type="GO" id="GO:0016747">
    <property type="term" value="F:acyltransferase activity, transferring groups other than amino-acyl groups"/>
    <property type="evidence" value="ECO:0007669"/>
    <property type="project" value="InterPro"/>
</dbReference>
<feature type="transmembrane region" description="Helical" evidence="1">
    <location>
        <begin position="82"/>
        <end position="100"/>
    </location>
</feature>
<evidence type="ECO:0000259" key="2">
    <source>
        <dbReference type="Pfam" id="PF01757"/>
    </source>
</evidence>
<evidence type="ECO:0000313" key="4">
    <source>
        <dbReference type="Proteomes" id="UP000247540"/>
    </source>
</evidence>
<dbReference type="PANTHER" id="PTHR23028:SF53">
    <property type="entry name" value="ACYL_TRANSF_3 DOMAIN-CONTAINING PROTEIN"/>
    <property type="match status" value="1"/>
</dbReference>
<reference evidence="3 4" key="1">
    <citation type="submission" date="2018-06" db="EMBL/GenBank/DDBJ databases">
        <title>Genomic Encyclopedia of Type Strains, Phase III (KMG-III): the genomes of soil and plant-associated and newly described type strains.</title>
        <authorList>
            <person name="Whitman W."/>
        </authorList>
    </citation>
    <scope>NUCLEOTIDE SEQUENCE [LARGE SCALE GENOMIC DNA]</scope>
    <source>
        <strain evidence="3 4">CECT 7646</strain>
    </source>
</reference>
<name>A0A318SJT5_9BURK</name>
<gene>
    <name evidence="3" type="ORF">DFQ15_11744</name>
</gene>
<dbReference type="RefSeq" id="WP_146228727.1">
    <property type="nucleotide sequence ID" value="NZ_JAMOFZ010000017.1"/>
</dbReference>
<protein>
    <submittedName>
        <fullName evidence="3">Peptidoglycan/LPS O-acetylase OafA/YrhL</fullName>
    </submittedName>
</protein>
<dbReference type="Pfam" id="PF01757">
    <property type="entry name" value="Acyl_transf_3"/>
    <property type="match status" value="1"/>
</dbReference>
<comment type="caution">
    <text evidence="3">The sequence shown here is derived from an EMBL/GenBank/DDBJ whole genome shotgun (WGS) entry which is preliminary data.</text>
</comment>
<evidence type="ECO:0000256" key="1">
    <source>
        <dbReference type="SAM" id="Phobius"/>
    </source>
</evidence>
<dbReference type="Proteomes" id="UP000247540">
    <property type="component" value="Unassembled WGS sequence"/>
</dbReference>
<dbReference type="OrthoDB" id="9814807at2"/>
<feature type="transmembrane region" description="Helical" evidence="1">
    <location>
        <begin position="295"/>
        <end position="317"/>
    </location>
</feature>
<dbReference type="GO" id="GO:0016020">
    <property type="term" value="C:membrane"/>
    <property type="evidence" value="ECO:0007669"/>
    <property type="project" value="TreeGrafter"/>
</dbReference>
<dbReference type="EMBL" id="QJTC01000017">
    <property type="protein sequence ID" value="PYE76011.1"/>
    <property type="molecule type" value="Genomic_DNA"/>
</dbReference>
<feature type="transmembrane region" description="Helical" evidence="1">
    <location>
        <begin position="240"/>
        <end position="262"/>
    </location>
</feature>
<dbReference type="GO" id="GO:0000271">
    <property type="term" value="P:polysaccharide biosynthetic process"/>
    <property type="evidence" value="ECO:0007669"/>
    <property type="project" value="TreeGrafter"/>
</dbReference>
<feature type="transmembrane region" description="Helical" evidence="1">
    <location>
        <begin position="269"/>
        <end position="289"/>
    </location>
</feature>
<organism evidence="3 4">
    <name type="scientific">Xylophilus ampelinus</name>
    <dbReference type="NCBI Taxonomy" id="54067"/>
    <lineage>
        <taxon>Bacteria</taxon>
        <taxon>Pseudomonadati</taxon>
        <taxon>Pseudomonadota</taxon>
        <taxon>Betaproteobacteria</taxon>
        <taxon>Burkholderiales</taxon>
        <taxon>Xylophilus</taxon>
    </lineage>
</organism>
<keyword evidence="1" id="KW-1133">Transmembrane helix</keyword>
<feature type="transmembrane region" description="Helical" evidence="1">
    <location>
        <begin position="39"/>
        <end position="62"/>
    </location>
</feature>
<keyword evidence="1" id="KW-0812">Transmembrane</keyword>
<keyword evidence="4" id="KW-1185">Reference proteome</keyword>